<name>A0A915JGH8_ROMCU</name>
<dbReference type="Proteomes" id="UP000887565">
    <property type="component" value="Unplaced"/>
</dbReference>
<protein>
    <submittedName>
        <fullName evidence="2">Uncharacterized protein</fullName>
    </submittedName>
</protein>
<proteinExistence type="predicted"/>
<organism evidence="1 2">
    <name type="scientific">Romanomermis culicivorax</name>
    <name type="common">Nematode worm</name>
    <dbReference type="NCBI Taxonomy" id="13658"/>
    <lineage>
        <taxon>Eukaryota</taxon>
        <taxon>Metazoa</taxon>
        <taxon>Ecdysozoa</taxon>
        <taxon>Nematoda</taxon>
        <taxon>Enoplea</taxon>
        <taxon>Dorylaimia</taxon>
        <taxon>Mermithida</taxon>
        <taxon>Mermithoidea</taxon>
        <taxon>Mermithidae</taxon>
        <taxon>Romanomermis</taxon>
    </lineage>
</organism>
<accession>A0A915JGH8</accession>
<reference evidence="2" key="1">
    <citation type="submission" date="2022-11" db="UniProtKB">
        <authorList>
            <consortium name="WormBaseParasite"/>
        </authorList>
    </citation>
    <scope>IDENTIFICATION</scope>
</reference>
<dbReference type="WBParaSite" id="nRc.2.0.1.t24743-RA">
    <property type="protein sequence ID" value="nRc.2.0.1.t24743-RA"/>
    <property type="gene ID" value="nRc.2.0.1.g24743"/>
</dbReference>
<sequence>MTDAVGRATHRWIFDSGRSIFSVIAVKPSGYSELALLVGQHLFPDVGGHSENLKTSQGSTKNFKIENESTYMKHDQNGILRDLD</sequence>
<keyword evidence="1" id="KW-1185">Reference proteome</keyword>
<evidence type="ECO:0000313" key="1">
    <source>
        <dbReference type="Proteomes" id="UP000887565"/>
    </source>
</evidence>
<dbReference type="AlphaFoldDB" id="A0A915JGH8"/>
<evidence type="ECO:0000313" key="2">
    <source>
        <dbReference type="WBParaSite" id="nRc.2.0.1.t24743-RA"/>
    </source>
</evidence>